<dbReference type="STRING" id="35814.BBB42_05215"/>
<dbReference type="SUPFAM" id="SSF56112">
    <property type="entry name" value="Protein kinase-like (PK-like)"/>
    <property type="match status" value="1"/>
</dbReference>
<comment type="catalytic activity">
    <reaction evidence="14 15">
        <text>an alpha-Kdo-(2-&gt;6)-lipid IVA + ATP = a 4-O-phospho-alpha-Kdo-(2-&gt;6)-lipid IVA + ADP + H(+)</text>
        <dbReference type="Rhea" id="RHEA:74271"/>
        <dbReference type="ChEBI" id="CHEBI:15378"/>
        <dbReference type="ChEBI" id="CHEBI:30616"/>
        <dbReference type="ChEBI" id="CHEBI:176428"/>
        <dbReference type="ChEBI" id="CHEBI:193140"/>
        <dbReference type="ChEBI" id="CHEBI:456216"/>
        <dbReference type="EC" id="2.7.1.166"/>
    </reaction>
</comment>
<keyword evidence="8 15" id="KW-0547">Nucleotide-binding</keyword>
<dbReference type="Gene3D" id="1.10.510.10">
    <property type="entry name" value="Transferase(Phosphotransferase) domain 1"/>
    <property type="match status" value="1"/>
</dbReference>
<dbReference type="GO" id="GO:0016301">
    <property type="term" value="F:kinase activity"/>
    <property type="evidence" value="ECO:0007669"/>
    <property type="project" value="UniProtKB-KW"/>
</dbReference>
<gene>
    <name evidence="15" type="primary">kdkA</name>
    <name evidence="16" type="ORF">L497_0369</name>
</gene>
<keyword evidence="5 15" id="KW-1003">Cell membrane</keyword>
<evidence type="ECO:0000256" key="10">
    <source>
        <dbReference type="ARBA" id="ARBA00022840"/>
    </source>
</evidence>
<comment type="pathway">
    <text evidence="2 15">Bacterial outer membrane biogenesis; LPS core biosynthesis.</text>
</comment>
<evidence type="ECO:0000256" key="9">
    <source>
        <dbReference type="ARBA" id="ARBA00022777"/>
    </source>
</evidence>
<dbReference type="HAMAP" id="MF_00521">
    <property type="entry name" value="KDO_kinase"/>
    <property type="match status" value="1"/>
</dbReference>
<comment type="subcellular location">
    <subcellularLocation>
        <location evidence="1 15">Cell inner membrane</location>
        <topology evidence="1 15">Peripheral membrane protein</topology>
        <orientation evidence="1 15">Cytoplasmic side</orientation>
    </subcellularLocation>
</comment>
<evidence type="ECO:0000256" key="11">
    <source>
        <dbReference type="ARBA" id="ARBA00022985"/>
    </source>
</evidence>
<evidence type="ECO:0000256" key="3">
    <source>
        <dbReference type="ARBA" id="ARBA00010327"/>
    </source>
</evidence>
<dbReference type="UniPathway" id="UPA00958"/>
<sequence>MPADSLAYPRKAFRGGAMLYEAARLVPDPALLDPASYGDDAHAVQEGGRQAAWFVHGPGWQGVLRGYRRGGLIARVSRQRYIWAGEEQTRCFREFRLLARMQAAGLPVPAPLAAAYWRDGLTYRAAILVERLPNVRPLAADPSAQACEAAGRAIAAMHAAGVWHADLNAFNILLDPAGRAWLIDFDRGRDGGISTAQRQANLQRLQRSLLKVCGAAGQQAWEAICLAYRASGS</sequence>
<dbReference type="GO" id="GO:0005524">
    <property type="term" value="F:ATP binding"/>
    <property type="evidence" value="ECO:0007669"/>
    <property type="project" value="UniProtKB-UniRule"/>
</dbReference>
<keyword evidence="12 15" id="KW-0472">Membrane</keyword>
<keyword evidence="6 15" id="KW-0997">Cell inner membrane</keyword>
<organism evidence="16 17">
    <name type="scientific">Bordetella holmesii CDC-H585-BH</name>
    <dbReference type="NCBI Taxonomy" id="1331206"/>
    <lineage>
        <taxon>Bacteria</taxon>
        <taxon>Pseudomonadati</taxon>
        <taxon>Pseudomonadota</taxon>
        <taxon>Betaproteobacteria</taxon>
        <taxon>Burkholderiales</taxon>
        <taxon>Alcaligenaceae</taxon>
        <taxon>Bordetella</taxon>
    </lineage>
</organism>
<keyword evidence="7 15" id="KW-0808">Transferase</keyword>
<dbReference type="GO" id="GO:0005886">
    <property type="term" value="C:plasma membrane"/>
    <property type="evidence" value="ECO:0007669"/>
    <property type="project" value="UniProtKB-SubCell"/>
</dbReference>
<keyword evidence="11 15" id="KW-0448">Lipopolysaccharide biosynthesis</keyword>
<dbReference type="Pfam" id="PF06293">
    <property type="entry name" value="Kdo"/>
    <property type="match status" value="1"/>
</dbReference>
<dbReference type="GO" id="GO:0016773">
    <property type="term" value="F:phosphotransferase activity, alcohol group as acceptor"/>
    <property type="evidence" value="ECO:0007669"/>
    <property type="project" value="UniProtKB-UniRule"/>
</dbReference>
<name>A0A158M7E0_9BORD</name>
<evidence type="ECO:0000256" key="4">
    <source>
        <dbReference type="ARBA" id="ARBA00011988"/>
    </source>
</evidence>
<evidence type="ECO:0000256" key="7">
    <source>
        <dbReference type="ARBA" id="ARBA00022679"/>
    </source>
</evidence>
<comment type="similarity">
    <text evidence="3 15">Belongs to the protein kinase superfamily. KdkA/RfaP family.</text>
</comment>
<dbReference type="EC" id="2.7.1.166" evidence="4 15"/>
<dbReference type="InterPro" id="IPR022826">
    <property type="entry name" value="KDO_kinase"/>
</dbReference>
<dbReference type="EMBL" id="JFZZ01000050">
    <property type="protein sequence ID" value="KAK95626.1"/>
    <property type="molecule type" value="Genomic_DNA"/>
</dbReference>
<feature type="active site" evidence="15">
    <location>
        <position position="166"/>
    </location>
</feature>
<comment type="caution">
    <text evidence="16">The sequence shown here is derived from an EMBL/GenBank/DDBJ whole genome shotgun (WGS) entry which is preliminary data.</text>
</comment>
<dbReference type="RefSeq" id="WP_005012541.1">
    <property type="nucleotide sequence ID" value="NZ_JFZZ01000050.1"/>
</dbReference>
<evidence type="ECO:0000256" key="13">
    <source>
        <dbReference type="ARBA" id="ARBA00029511"/>
    </source>
</evidence>
<dbReference type="GO" id="GO:0009244">
    <property type="term" value="P:lipopolysaccharide core region biosynthetic process"/>
    <property type="evidence" value="ECO:0007669"/>
    <property type="project" value="UniProtKB-UniRule"/>
</dbReference>
<evidence type="ECO:0000313" key="17">
    <source>
        <dbReference type="Proteomes" id="UP000026682"/>
    </source>
</evidence>
<dbReference type="Proteomes" id="UP000026682">
    <property type="component" value="Unassembled WGS sequence"/>
</dbReference>
<dbReference type="AlphaFoldDB" id="A0A158M7E0"/>
<accession>A0A158M7E0</accession>
<evidence type="ECO:0000256" key="6">
    <source>
        <dbReference type="ARBA" id="ARBA00022519"/>
    </source>
</evidence>
<protein>
    <recommendedName>
        <fullName evidence="13 15">3-deoxy-D-manno-octulosonic acid kinase</fullName>
        <shortName evidence="15">Kdo kinase</shortName>
        <ecNumber evidence="4 15">2.7.1.166</ecNumber>
    </recommendedName>
</protein>
<evidence type="ECO:0000313" key="16">
    <source>
        <dbReference type="EMBL" id="KAK95626.1"/>
    </source>
</evidence>
<dbReference type="InterPro" id="IPR011009">
    <property type="entry name" value="Kinase-like_dom_sf"/>
</dbReference>
<reference evidence="16 17" key="1">
    <citation type="submission" date="2014-03" db="EMBL/GenBank/DDBJ databases">
        <title>Genome sequence of Bordetella holmseii.</title>
        <authorList>
            <person name="Harvill E."/>
            <person name="Goodfield L.L."/>
            <person name="Ivanov Y."/>
            <person name="Meyer J.A."/>
            <person name="Newth C."/>
            <person name="Cassiday P."/>
            <person name="Tondella M.L."/>
            <person name="Liao P."/>
            <person name="Zimmerman J."/>
            <person name="Meert K."/>
            <person name="Wessel D."/>
            <person name="Berger J."/>
            <person name="Dean J.M."/>
            <person name="Holubkov R."/>
            <person name="Burr J."/>
            <person name="Liu T."/>
            <person name="Brinkac L.M."/>
            <person name="Sanka R."/>
            <person name="Kim M."/>
            <person name="Losada L."/>
        </authorList>
    </citation>
    <scope>NUCLEOTIDE SEQUENCE [LARGE SCALE GENOMIC DNA]</scope>
    <source>
        <strain evidence="16 17">CDC-H585-BH</strain>
    </source>
</reference>
<evidence type="ECO:0000256" key="15">
    <source>
        <dbReference type="HAMAP-Rule" id="MF_00521"/>
    </source>
</evidence>
<dbReference type="NCBIfam" id="NF002475">
    <property type="entry name" value="PRK01723.1"/>
    <property type="match status" value="1"/>
</dbReference>
<keyword evidence="9 15" id="KW-0418">Kinase</keyword>
<dbReference type="PATRIC" id="fig|1331206.3.peg.1418"/>
<evidence type="ECO:0000256" key="8">
    <source>
        <dbReference type="ARBA" id="ARBA00022741"/>
    </source>
</evidence>
<evidence type="ECO:0000256" key="2">
    <source>
        <dbReference type="ARBA" id="ARBA00004713"/>
    </source>
</evidence>
<dbReference type="GeneID" id="93120765"/>
<proteinExistence type="inferred from homology"/>
<evidence type="ECO:0000256" key="12">
    <source>
        <dbReference type="ARBA" id="ARBA00023136"/>
    </source>
</evidence>
<evidence type="ECO:0000256" key="5">
    <source>
        <dbReference type="ARBA" id="ARBA00022475"/>
    </source>
</evidence>
<keyword evidence="10 15" id="KW-0067">ATP-binding</keyword>
<evidence type="ECO:0000256" key="1">
    <source>
        <dbReference type="ARBA" id="ARBA00004515"/>
    </source>
</evidence>
<comment type="function">
    <text evidence="15">Catalyzes the ATP-dependent phosphorylation of the 3-deoxy-D-manno-octulosonic acid (Kdo) residue in Kdo-lipid IV(A) at the 4-OH position.</text>
</comment>
<evidence type="ECO:0000256" key="14">
    <source>
        <dbReference type="ARBA" id="ARBA00034417"/>
    </source>
</evidence>